<proteinExistence type="predicted"/>
<evidence type="ECO:0008006" key="5">
    <source>
        <dbReference type="Google" id="ProtNLM"/>
    </source>
</evidence>
<feature type="compositionally biased region" description="Basic and acidic residues" evidence="1">
    <location>
        <begin position="292"/>
        <end position="308"/>
    </location>
</feature>
<dbReference type="Proteomes" id="UP001183414">
    <property type="component" value="Unassembled WGS sequence"/>
</dbReference>
<feature type="transmembrane region" description="Helical" evidence="2">
    <location>
        <begin position="316"/>
        <end position="333"/>
    </location>
</feature>
<keyword evidence="2" id="KW-0812">Transmembrane</keyword>
<dbReference type="InterPro" id="IPR015943">
    <property type="entry name" value="WD40/YVTN_repeat-like_dom_sf"/>
</dbReference>
<gene>
    <name evidence="3" type="ORF">RM572_06490</name>
</gene>
<name>A0ABU2NPA2_9ACTN</name>
<sequence>MGIQGFARVVGAVVVGGALGLGAGAGDAGAASSEEEPSAFTLEDPRITESSGLAASRAHPGVYWTHNDSDDGPYVYAVDGGTGRTVATVTLQGVAPRDVEAVSVGPDGDVFVGDIGDNLGGGWSEVWIYRFAEPERLRDTTVTPTRYTVRYADGPRDAESLMVHPETGRVYLASKSERSAGVYAGPEELTASGVNEFVRIADVDIEATDGAFSPDGSRLVLRSYFGSEMYRWTDEGRPEPVGSVPVSTFGQGESVTFTRDGDTLMFGSEGSNSRVAPQELEGEALPESAAAQREKAERSSDGAPPREGEEGEERDLVVGAIVFAAATVIWLSLRRVFGRRRD</sequence>
<evidence type="ECO:0000256" key="1">
    <source>
        <dbReference type="SAM" id="MobiDB-lite"/>
    </source>
</evidence>
<dbReference type="Gene3D" id="2.130.10.10">
    <property type="entry name" value="YVTN repeat-like/Quinoprotein amine dehydrogenase"/>
    <property type="match status" value="1"/>
</dbReference>
<keyword evidence="2" id="KW-0472">Membrane</keyword>
<dbReference type="SUPFAM" id="SSF50969">
    <property type="entry name" value="YVTN repeat-like/Quinoprotein amine dehydrogenase"/>
    <property type="match status" value="1"/>
</dbReference>
<dbReference type="RefSeq" id="WP_311672320.1">
    <property type="nucleotide sequence ID" value="NZ_JAVREQ010000004.1"/>
</dbReference>
<reference evidence="4" key="1">
    <citation type="submission" date="2023-07" db="EMBL/GenBank/DDBJ databases">
        <title>30 novel species of actinomycetes from the DSMZ collection.</title>
        <authorList>
            <person name="Nouioui I."/>
        </authorList>
    </citation>
    <scope>NUCLEOTIDE SEQUENCE [LARGE SCALE GENOMIC DNA]</scope>
    <source>
        <strain evidence="4">DSM 42041</strain>
    </source>
</reference>
<evidence type="ECO:0000256" key="2">
    <source>
        <dbReference type="SAM" id="Phobius"/>
    </source>
</evidence>
<evidence type="ECO:0000313" key="3">
    <source>
        <dbReference type="EMBL" id="MDT0378426.1"/>
    </source>
</evidence>
<dbReference type="EMBL" id="JAVREQ010000004">
    <property type="protein sequence ID" value="MDT0378426.1"/>
    <property type="molecule type" value="Genomic_DNA"/>
</dbReference>
<accession>A0ABU2NPA2</accession>
<protein>
    <recommendedName>
        <fullName evidence="5">WD40 repeat domain-containing protein</fullName>
    </recommendedName>
</protein>
<keyword evidence="4" id="KW-1185">Reference proteome</keyword>
<evidence type="ECO:0000313" key="4">
    <source>
        <dbReference type="Proteomes" id="UP001183414"/>
    </source>
</evidence>
<dbReference type="InterPro" id="IPR011044">
    <property type="entry name" value="Quino_amine_DH_bsu"/>
</dbReference>
<keyword evidence="2" id="KW-1133">Transmembrane helix</keyword>
<comment type="caution">
    <text evidence="3">The sequence shown here is derived from an EMBL/GenBank/DDBJ whole genome shotgun (WGS) entry which is preliminary data.</text>
</comment>
<feature type="region of interest" description="Disordered" evidence="1">
    <location>
        <begin position="266"/>
        <end position="313"/>
    </location>
</feature>
<organism evidence="3 4">
    <name type="scientific">Streptomyces hazeniae</name>
    <dbReference type="NCBI Taxonomy" id="3075538"/>
    <lineage>
        <taxon>Bacteria</taxon>
        <taxon>Bacillati</taxon>
        <taxon>Actinomycetota</taxon>
        <taxon>Actinomycetes</taxon>
        <taxon>Kitasatosporales</taxon>
        <taxon>Streptomycetaceae</taxon>
        <taxon>Streptomyces</taxon>
    </lineage>
</organism>